<reference evidence="2 3" key="1">
    <citation type="submission" date="2019-08" db="EMBL/GenBank/DDBJ databases">
        <title>Seonamhaeicola sediminis sp. nov., isolated from marine sediment.</title>
        <authorList>
            <person name="Cao W.R."/>
        </authorList>
    </citation>
    <scope>NUCLEOTIDE SEQUENCE [LARGE SCALE GENOMIC DNA]</scope>
    <source>
        <strain evidence="2 3">B011</strain>
    </source>
</reference>
<dbReference type="Proteomes" id="UP000323930">
    <property type="component" value="Unassembled WGS sequence"/>
</dbReference>
<dbReference type="RefSeq" id="WP_148540958.1">
    <property type="nucleotide sequence ID" value="NZ_VSDQ01000409.1"/>
</dbReference>
<gene>
    <name evidence="2" type="ORF">FUA24_07050</name>
</gene>
<dbReference type="Pfam" id="PF20230">
    <property type="entry name" value="DUF6588"/>
    <property type="match status" value="1"/>
</dbReference>
<organism evidence="2 3">
    <name type="scientific">Seonamhaeicola marinus</name>
    <dbReference type="NCBI Taxonomy" id="1912246"/>
    <lineage>
        <taxon>Bacteria</taxon>
        <taxon>Pseudomonadati</taxon>
        <taxon>Bacteroidota</taxon>
        <taxon>Flavobacteriia</taxon>
        <taxon>Flavobacteriales</taxon>
        <taxon>Flavobacteriaceae</taxon>
    </lineage>
</organism>
<evidence type="ECO:0000313" key="3">
    <source>
        <dbReference type="Proteomes" id="UP000323930"/>
    </source>
</evidence>
<comment type="caution">
    <text evidence="2">The sequence shown here is derived from an EMBL/GenBank/DDBJ whole genome shotgun (WGS) entry which is preliminary data.</text>
</comment>
<name>A0A5D0IKR5_9FLAO</name>
<accession>A0A5D0IKR5</accession>
<dbReference type="OrthoDB" id="9775382at2"/>
<feature type="chain" id="PRO_5023053297" evidence="1">
    <location>
        <begin position="20"/>
        <end position="337"/>
    </location>
</feature>
<keyword evidence="1" id="KW-0732">Signal</keyword>
<dbReference type="EMBL" id="VSDQ01000409">
    <property type="protein sequence ID" value="TYA84395.1"/>
    <property type="molecule type" value="Genomic_DNA"/>
</dbReference>
<keyword evidence="3" id="KW-1185">Reference proteome</keyword>
<dbReference type="AlphaFoldDB" id="A0A5D0IKR5"/>
<feature type="signal peptide" evidence="1">
    <location>
        <begin position="1"/>
        <end position="19"/>
    </location>
</feature>
<dbReference type="InterPro" id="IPR046495">
    <property type="entry name" value="DUF6588"/>
</dbReference>
<proteinExistence type="predicted"/>
<evidence type="ECO:0000256" key="1">
    <source>
        <dbReference type="SAM" id="SignalP"/>
    </source>
</evidence>
<evidence type="ECO:0000313" key="2">
    <source>
        <dbReference type="EMBL" id="TYA84395.1"/>
    </source>
</evidence>
<sequence length="337" mass="36310">MKKITLLMLLCFITQISKAQELESIFLASREDANKLTEAYMNPAMNGLIYGMNSGWYHTAKVHKKLGFDITIGANASMVPTKDEVFNFADLGLSDFVQPNALTSATVAGSGNGASLSLTHDYNGQTLTSPEIISMPDGISDDLPLNAVPTPAIQAGIGLPFKFDVMVRYVPEVGDDDVKGQLFGVGLKKEITSIFGPLDKLPLHVSLLAAYTNMDVNYNMDGTAVAGSNQTAEFKLNAYTAQVIASINFPIINVYGGAGYSGGNSTLKMLGEYQLEYDDGANSQMITIQDPVNLDFNTSGFRATLGARISLGFFKIFGDYTIQEYNTISGGIAFSFR</sequence>
<protein>
    <submittedName>
        <fullName evidence="2">Uncharacterized protein</fullName>
    </submittedName>
</protein>